<comment type="caution">
    <text evidence="1">The sequence shown here is derived from an EMBL/GenBank/DDBJ whole genome shotgun (WGS) entry which is preliminary data.</text>
</comment>
<protein>
    <submittedName>
        <fullName evidence="1">Uncharacterized protein</fullName>
    </submittedName>
</protein>
<evidence type="ECO:0000313" key="1">
    <source>
        <dbReference type="EMBL" id="MEP0816954.1"/>
    </source>
</evidence>
<gene>
    <name evidence="1" type="ORF">NC998_07580</name>
</gene>
<name>A0ABV0J595_9CYAN</name>
<proteinExistence type="predicted"/>
<reference evidence="1 2" key="1">
    <citation type="submission" date="2022-04" db="EMBL/GenBank/DDBJ databases">
        <title>Positive selection, recombination, and allopatry shape intraspecific diversity of widespread and dominant cyanobacteria.</title>
        <authorList>
            <person name="Wei J."/>
            <person name="Shu W."/>
            <person name="Hu C."/>
        </authorList>
    </citation>
    <scope>NUCLEOTIDE SEQUENCE [LARGE SCALE GENOMIC DNA]</scope>
    <source>
        <strain evidence="1 2">GB2-A4</strain>
    </source>
</reference>
<organism evidence="1 2">
    <name type="scientific">Trichocoleus desertorum GB2-A4</name>
    <dbReference type="NCBI Taxonomy" id="2933944"/>
    <lineage>
        <taxon>Bacteria</taxon>
        <taxon>Bacillati</taxon>
        <taxon>Cyanobacteriota</taxon>
        <taxon>Cyanophyceae</taxon>
        <taxon>Leptolyngbyales</taxon>
        <taxon>Trichocoleusaceae</taxon>
        <taxon>Trichocoleus</taxon>
    </lineage>
</organism>
<dbReference type="RefSeq" id="WP_190439278.1">
    <property type="nucleotide sequence ID" value="NZ_JAMPKM010000003.1"/>
</dbReference>
<dbReference type="EMBL" id="JAMPKM010000003">
    <property type="protein sequence ID" value="MEP0816954.1"/>
    <property type="molecule type" value="Genomic_DNA"/>
</dbReference>
<keyword evidence="2" id="KW-1185">Reference proteome</keyword>
<evidence type="ECO:0000313" key="2">
    <source>
        <dbReference type="Proteomes" id="UP001464891"/>
    </source>
</evidence>
<accession>A0ABV0J595</accession>
<dbReference type="Proteomes" id="UP001464891">
    <property type="component" value="Unassembled WGS sequence"/>
</dbReference>
<sequence length="94" mass="10588">MSHSPRLHITCGNRGITDIKYVDVPHTQMSVELVAPQATLEQIIAKIIASRQISRLDQRLLMKASCQAALTTQEENLLKQVYELLHRGLLKVVN</sequence>